<evidence type="ECO:0000313" key="7">
    <source>
        <dbReference type="EMBL" id="MEF2968144.1"/>
    </source>
</evidence>
<dbReference type="SUPFAM" id="SSF52540">
    <property type="entry name" value="P-loop containing nucleoside triphosphate hydrolases"/>
    <property type="match status" value="1"/>
</dbReference>
<dbReference type="InterPro" id="IPR003439">
    <property type="entry name" value="ABC_transporter-like_ATP-bd"/>
</dbReference>
<evidence type="ECO:0000256" key="5">
    <source>
        <dbReference type="ARBA" id="ARBA00022967"/>
    </source>
</evidence>
<dbReference type="PROSITE" id="PS00211">
    <property type="entry name" value="ABC_TRANSPORTER_1"/>
    <property type="match status" value="1"/>
</dbReference>
<organism evidence="7 8">
    <name type="scientific">Paenibacillus haidiansis</name>
    <dbReference type="NCBI Taxonomy" id="1574488"/>
    <lineage>
        <taxon>Bacteria</taxon>
        <taxon>Bacillati</taxon>
        <taxon>Bacillota</taxon>
        <taxon>Bacilli</taxon>
        <taxon>Bacillales</taxon>
        <taxon>Paenibacillaceae</taxon>
        <taxon>Paenibacillus</taxon>
    </lineage>
</organism>
<accession>A0ABU7VZ08</accession>
<comment type="similarity">
    <text evidence="1">Belongs to the ABC transporter superfamily.</text>
</comment>
<dbReference type="CDD" id="cd03220">
    <property type="entry name" value="ABC_KpsT_Wzt"/>
    <property type="match status" value="1"/>
</dbReference>
<dbReference type="InterPro" id="IPR027417">
    <property type="entry name" value="P-loop_NTPase"/>
</dbReference>
<dbReference type="PANTHER" id="PTHR46743:SF2">
    <property type="entry name" value="TEICHOIC ACIDS EXPORT ATP-BINDING PROTEIN TAGH"/>
    <property type="match status" value="1"/>
</dbReference>
<name>A0ABU7VZ08_9BACL</name>
<dbReference type="InterPro" id="IPR050683">
    <property type="entry name" value="Bact_Polysacc_Export_ATP-bd"/>
</dbReference>
<proteinExistence type="inferred from homology"/>
<evidence type="ECO:0000256" key="3">
    <source>
        <dbReference type="ARBA" id="ARBA00022741"/>
    </source>
</evidence>
<evidence type="ECO:0000256" key="1">
    <source>
        <dbReference type="ARBA" id="ARBA00005417"/>
    </source>
</evidence>
<dbReference type="Pfam" id="PF00005">
    <property type="entry name" value="ABC_tran"/>
    <property type="match status" value="1"/>
</dbReference>
<dbReference type="InterPro" id="IPR015860">
    <property type="entry name" value="ABC_transpr_TagH-like"/>
</dbReference>
<keyword evidence="8" id="KW-1185">Reference proteome</keyword>
<evidence type="ECO:0000256" key="4">
    <source>
        <dbReference type="ARBA" id="ARBA00022840"/>
    </source>
</evidence>
<dbReference type="PANTHER" id="PTHR46743">
    <property type="entry name" value="TEICHOIC ACIDS EXPORT ATP-BINDING PROTEIN TAGH"/>
    <property type="match status" value="1"/>
</dbReference>
<protein>
    <submittedName>
        <fullName evidence="7">ABC transporter ATP-binding protein</fullName>
    </submittedName>
</protein>
<feature type="domain" description="ABC transporter" evidence="6">
    <location>
        <begin position="27"/>
        <end position="243"/>
    </location>
</feature>
<comment type="caution">
    <text evidence="7">The sequence shown here is derived from an EMBL/GenBank/DDBJ whole genome shotgun (WGS) entry which is preliminary data.</text>
</comment>
<gene>
    <name evidence="7" type="ORF">V3851_20135</name>
</gene>
<dbReference type="PROSITE" id="PS50893">
    <property type="entry name" value="ABC_TRANSPORTER_2"/>
    <property type="match status" value="1"/>
</dbReference>
<dbReference type="SMART" id="SM00382">
    <property type="entry name" value="AAA"/>
    <property type="match status" value="1"/>
</dbReference>
<keyword evidence="3" id="KW-0547">Nucleotide-binding</keyword>
<sequence length="245" mass="27501">MNNSNISLEVKKVSMKYRLSTEKINSMKHYLIKKAKRELHYEDFYAVNNVSFSVKKGEVLGIIGRNGAGKSTLLKIVSGILKPTQGEVVRRGTIAPMIELGAGFNGELTGLENIYMNGLVLGYSRRFINEHIEEIIEFSEIGKFIHTPLKNYSSGMKARLGFSIATIVKPDILILDEVLSVGDFKFKEKSEKKIMSIINSGTTVLFVSHSMRQVENLCHKVLWLENGSVRKIGEPSVVCKEFLEN</sequence>
<dbReference type="Gene3D" id="3.40.50.300">
    <property type="entry name" value="P-loop containing nucleotide triphosphate hydrolases"/>
    <property type="match status" value="1"/>
</dbReference>
<keyword evidence="5" id="KW-1278">Translocase</keyword>
<keyword evidence="4 7" id="KW-0067">ATP-binding</keyword>
<dbReference type="InterPro" id="IPR003593">
    <property type="entry name" value="AAA+_ATPase"/>
</dbReference>
<evidence type="ECO:0000259" key="6">
    <source>
        <dbReference type="PROSITE" id="PS50893"/>
    </source>
</evidence>
<dbReference type="InterPro" id="IPR017871">
    <property type="entry name" value="ABC_transporter-like_CS"/>
</dbReference>
<keyword evidence="2" id="KW-0813">Transport</keyword>
<dbReference type="Proteomes" id="UP001306950">
    <property type="component" value="Unassembled WGS sequence"/>
</dbReference>
<dbReference type="GO" id="GO:0005524">
    <property type="term" value="F:ATP binding"/>
    <property type="evidence" value="ECO:0007669"/>
    <property type="project" value="UniProtKB-KW"/>
</dbReference>
<evidence type="ECO:0000256" key="2">
    <source>
        <dbReference type="ARBA" id="ARBA00022448"/>
    </source>
</evidence>
<dbReference type="RefSeq" id="WP_331848355.1">
    <property type="nucleotide sequence ID" value="NZ_JAZHPZ010000012.1"/>
</dbReference>
<reference evidence="7 8" key="1">
    <citation type="submission" date="2024-02" db="EMBL/GenBank/DDBJ databases">
        <title>A nitrogen-fixing paenibacillus bacterium.</title>
        <authorList>
            <person name="Zhang W.L."/>
            <person name="Chen S.F."/>
        </authorList>
    </citation>
    <scope>NUCLEOTIDE SEQUENCE [LARGE SCALE GENOMIC DNA]</scope>
    <source>
        <strain evidence="7 8">M1</strain>
    </source>
</reference>
<evidence type="ECO:0000313" key="8">
    <source>
        <dbReference type="Proteomes" id="UP001306950"/>
    </source>
</evidence>
<dbReference type="EMBL" id="JAZHPZ010000012">
    <property type="protein sequence ID" value="MEF2968144.1"/>
    <property type="molecule type" value="Genomic_DNA"/>
</dbReference>